<dbReference type="Proteomes" id="UP000676336">
    <property type="component" value="Unassembled WGS sequence"/>
</dbReference>
<feature type="region of interest" description="Disordered" evidence="1">
    <location>
        <begin position="25"/>
        <end position="62"/>
    </location>
</feature>
<name>A0A8S3ACL4_9BILA</name>
<evidence type="ECO:0000313" key="3">
    <source>
        <dbReference type="Proteomes" id="UP000676336"/>
    </source>
</evidence>
<protein>
    <submittedName>
        <fullName evidence="2">Uncharacterized protein</fullName>
    </submittedName>
</protein>
<accession>A0A8S3ACL4</accession>
<proteinExistence type="predicted"/>
<comment type="caution">
    <text evidence="2">The sequence shown here is derived from an EMBL/GenBank/DDBJ whole genome shotgun (WGS) entry which is preliminary data.</text>
</comment>
<evidence type="ECO:0000256" key="1">
    <source>
        <dbReference type="SAM" id="MobiDB-lite"/>
    </source>
</evidence>
<reference evidence="2" key="1">
    <citation type="submission" date="2021-02" db="EMBL/GenBank/DDBJ databases">
        <authorList>
            <person name="Nowell W R."/>
        </authorList>
    </citation>
    <scope>NUCLEOTIDE SEQUENCE</scope>
</reference>
<feature type="compositionally biased region" description="Polar residues" evidence="1">
    <location>
        <begin position="36"/>
        <end position="51"/>
    </location>
</feature>
<gene>
    <name evidence="2" type="ORF">SMN809_LOCUS43417</name>
</gene>
<dbReference type="EMBL" id="CAJOBI010127928">
    <property type="protein sequence ID" value="CAF4710390.1"/>
    <property type="molecule type" value="Genomic_DNA"/>
</dbReference>
<dbReference type="AlphaFoldDB" id="A0A8S3ACL4"/>
<sequence>MQLSNLTTDNTNINNNNQVVQQQSIPSLISTPIPPVNQSVGKTSNNFSAHYSRNFDDNYRTP</sequence>
<organism evidence="2 3">
    <name type="scientific">Rotaria magnacalcarata</name>
    <dbReference type="NCBI Taxonomy" id="392030"/>
    <lineage>
        <taxon>Eukaryota</taxon>
        <taxon>Metazoa</taxon>
        <taxon>Spiralia</taxon>
        <taxon>Gnathifera</taxon>
        <taxon>Rotifera</taxon>
        <taxon>Eurotatoria</taxon>
        <taxon>Bdelloidea</taxon>
        <taxon>Philodinida</taxon>
        <taxon>Philodinidae</taxon>
        <taxon>Rotaria</taxon>
    </lineage>
</organism>
<evidence type="ECO:0000313" key="2">
    <source>
        <dbReference type="EMBL" id="CAF4710390.1"/>
    </source>
</evidence>
<feature type="compositionally biased region" description="Basic and acidic residues" evidence="1">
    <location>
        <begin position="53"/>
        <end position="62"/>
    </location>
</feature>
<feature type="non-terminal residue" evidence="2">
    <location>
        <position position="62"/>
    </location>
</feature>